<dbReference type="Proteomes" id="UP001476798">
    <property type="component" value="Unassembled WGS sequence"/>
</dbReference>
<name>A0ABV0PES1_9TELE</name>
<comment type="caution">
    <text evidence="2">The sequence shown here is derived from an EMBL/GenBank/DDBJ whole genome shotgun (WGS) entry which is preliminary data.</text>
</comment>
<reference evidence="2 3" key="1">
    <citation type="submission" date="2021-06" db="EMBL/GenBank/DDBJ databases">
        <authorList>
            <person name="Palmer J.M."/>
        </authorList>
    </citation>
    <scope>NUCLEOTIDE SEQUENCE [LARGE SCALE GENOMIC DNA]</scope>
    <source>
        <strain evidence="2 3">GA_2019</strain>
        <tissue evidence="2">Muscle</tissue>
    </source>
</reference>
<dbReference type="EMBL" id="JAHRIO010071353">
    <property type="protein sequence ID" value="MEQ2181976.1"/>
    <property type="molecule type" value="Genomic_DNA"/>
</dbReference>
<proteinExistence type="predicted"/>
<feature type="region of interest" description="Disordered" evidence="1">
    <location>
        <begin position="85"/>
        <end position="111"/>
    </location>
</feature>
<keyword evidence="3" id="KW-1185">Reference proteome</keyword>
<gene>
    <name evidence="2" type="ORF">GOODEAATRI_017238</name>
</gene>
<evidence type="ECO:0000256" key="1">
    <source>
        <dbReference type="SAM" id="MobiDB-lite"/>
    </source>
</evidence>
<sequence>MRGGHHQRGCGCRHLFRKLLGKCDCCSVRSRAESYSVAGSEGSIAPSVGSLTHQASCSTSPCSHSSSGASRHPVSALKKWLTNPVRKLSSDPTGGTGKAEKQTFKAEGKQKPFLHSEARQSSLEMHNNYTILSSENMEGKSPTAVSPSLLSRQSYLCDLLDDSKSPVMCCLLSL</sequence>
<accession>A0ABV0PES1</accession>
<organism evidence="2 3">
    <name type="scientific">Goodea atripinnis</name>
    <dbReference type="NCBI Taxonomy" id="208336"/>
    <lineage>
        <taxon>Eukaryota</taxon>
        <taxon>Metazoa</taxon>
        <taxon>Chordata</taxon>
        <taxon>Craniata</taxon>
        <taxon>Vertebrata</taxon>
        <taxon>Euteleostomi</taxon>
        <taxon>Actinopterygii</taxon>
        <taxon>Neopterygii</taxon>
        <taxon>Teleostei</taxon>
        <taxon>Neoteleostei</taxon>
        <taxon>Acanthomorphata</taxon>
        <taxon>Ovalentaria</taxon>
        <taxon>Atherinomorphae</taxon>
        <taxon>Cyprinodontiformes</taxon>
        <taxon>Goodeidae</taxon>
        <taxon>Goodea</taxon>
    </lineage>
</organism>
<evidence type="ECO:0000313" key="2">
    <source>
        <dbReference type="EMBL" id="MEQ2181976.1"/>
    </source>
</evidence>
<feature type="compositionally biased region" description="Basic and acidic residues" evidence="1">
    <location>
        <begin position="98"/>
        <end position="111"/>
    </location>
</feature>
<evidence type="ECO:0000313" key="3">
    <source>
        <dbReference type="Proteomes" id="UP001476798"/>
    </source>
</evidence>
<protein>
    <submittedName>
        <fullName evidence="2">Uncharacterized protein</fullName>
    </submittedName>
</protein>